<evidence type="ECO:0000256" key="5">
    <source>
        <dbReference type="ARBA" id="ARBA00022989"/>
    </source>
</evidence>
<feature type="domain" description="SSD" evidence="8">
    <location>
        <begin position="591"/>
        <end position="719"/>
    </location>
</feature>
<evidence type="ECO:0000256" key="1">
    <source>
        <dbReference type="ARBA" id="ARBA00004651"/>
    </source>
</evidence>
<feature type="transmembrane region" description="Helical" evidence="7">
    <location>
        <begin position="562"/>
        <end position="581"/>
    </location>
</feature>
<evidence type="ECO:0000259" key="8">
    <source>
        <dbReference type="PROSITE" id="PS50156"/>
    </source>
</evidence>
<dbReference type="GO" id="GO:0005886">
    <property type="term" value="C:plasma membrane"/>
    <property type="evidence" value="ECO:0007669"/>
    <property type="project" value="UniProtKB-SubCell"/>
</dbReference>
<evidence type="ECO:0000313" key="10">
    <source>
        <dbReference type="Proteomes" id="UP000256304"/>
    </source>
</evidence>
<dbReference type="InterPro" id="IPR004869">
    <property type="entry name" value="MMPL_dom"/>
</dbReference>
<dbReference type="EMBL" id="QTTN01000054">
    <property type="protein sequence ID" value="REE57465.1"/>
    <property type="molecule type" value="Genomic_DNA"/>
</dbReference>
<keyword evidence="6 7" id="KW-0472">Membrane</keyword>
<dbReference type="PROSITE" id="PS50156">
    <property type="entry name" value="SSD"/>
    <property type="match status" value="2"/>
</dbReference>
<feature type="transmembrane region" description="Helical" evidence="7">
    <location>
        <begin position="698"/>
        <end position="722"/>
    </location>
</feature>
<feature type="transmembrane region" description="Helical" evidence="7">
    <location>
        <begin position="224"/>
        <end position="245"/>
    </location>
</feature>
<keyword evidence="10" id="KW-1185">Reference proteome</keyword>
<dbReference type="AlphaFoldDB" id="A0A3D9Q3P2"/>
<feature type="transmembrane region" description="Helical" evidence="7">
    <location>
        <begin position="333"/>
        <end position="356"/>
    </location>
</feature>
<accession>A0A3D9Q3P2</accession>
<evidence type="ECO:0000256" key="3">
    <source>
        <dbReference type="ARBA" id="ARBA00022475"/>
    </source>
</evidence>
<reference evidence="9 10" key="1">
    <citation type="submission" date="2018-08" db="EMBL/GenBank/DDBJ databases">
        <title>Genomic Encyclopedia of Type Strains, Phase III (KMG-III): the genomes of soil and plant-associated and newly described type strains.</title>
        <authorList>
            <person name="Whitman W."/>
        </authorList>
    </citation>
    <scope>NUCLEOTIDE SEQUENCE [LARGE SCALE GENOMIC DNA]</scope>
    <source>
        <strain evidence="9 10">CGMCC 1.10966</strain>
    </source>
</reference>
<feature type="transmembrane region" description="Helical" evidence="7">
    <location>
        <begin position="257"/>
        <end position="276"/>
    </location>
</feature>
<keyword evidence="4 7" id="KW-0812">Transmembrane</keyword>
<keyword evidence="5 7" id="KW-1133">Transmembrane helix</keyword>
<organism evidence="9 10">
    <name type="scientific">Paenibacillus taihuensis</name>
    <dbReference type="NCBI Taxonomy" id="1156355"/>
    <lineage>
        <taxon>Bacteria</taxon>
        <taxon>Bacillati</taxon>
        <taxon>Bacillota</taxon>
        <taxon>Bacilli</taxon>
        <taxon>Bacillales</taxon>
        <taxon>Paenibacillaceae</taxon>
        <taxon>Paenibacillus</taxon>
    </lineage>
</organism>
<gene>
    <name evidence="9" type="ORF">A8990_15411</name>
</gene>
<dbReference type="Proteomes" id="UP000256304">
    <property type="component" value="Unassembled WGS sequence"/>
</dbReference>
<evidence type="ECO:0000256" key="6">
    <source>
        <dbReference type="ARBA" id="ARBA00023136"/>
    </source>
</evidence>
<feature type="transmembrane region" description="Helical" evidence="7">
    <location>
        <begin position="297"/>
        <end position="321"/>
    </location>
</feature>
<evidence type="ECO:0000256" key="7">
    <source>
        <dbReference type="SAM" id="Phobius"/>
    </source>
</evidence>
<dbReference type="InterPro" id="IPR050545">
    <property type="entry name" value="Mycobact_MmpL"/>
</dbReference>
<feature type="transmembrane region" description="Helical" evidence="7">
    <location>
        <begin position="12"/>
        <end position="32"/>
    </location>
</feature>
<dbReference type="InterPro" id="IPR000731">
    <property type="entry name" value="SSD"/>
</dbReference>
<feature type="transmembrane region" description="Helical" evidence="7">
    <location>
        <begin position="624"/>
        <end position="646"/>
    </location>
</feature>
<dbReference type="PANTHER" id="PTHR33406:SF6">
    <property type="entry name" value="MEMBRANE PROTEIN YDGH-RELATED"/>
    <property type="match status" value="1"/>
</dbReference>
<evidence type="ECO:0000313" key="9">
    <source>
        <dbReference type="EMBL" id="REE57465.1"/>
    </source>
</evidence>
<comment type="similarity">
    <text evidence="2">Belongs to the resistance-nodulation-cell division (RND) (TC 2.A.6) family. MmpL subfamily.</text>
</comment>
<comment type="caution">
    <text evidence="9">The sequence shown here is derived from an EMBL/GenBank/DDBJ whole genome shotgun (WGS) entry which is preliminary data.</text>
</comment>
<feature type="transmembrane region" description="Helical" evidence="7">
    <location>
        <begin position="667"/>
        <end position="692"/>
    </location>
</feature>
<feature type="transmembrane region" description="Helical" evidence="7">
    <location>
        <begin position="406"/>
        <end position="426"/>
    </location>
</feature>
<evidence type="ECO:0000256" key="4">
    <source>
        <dbReference type="ARBA" id="ARBA00022692"/>
    </source>
</evidence>
<dbReference type="PANTHER" id="PTHR33406">
    <property type="entry name" value="MEMBRANE PROTEIN MJ1562-RELATED"/>
    <property type="match status" value="1"/>
</dbReference>
<dbReference type="Gene3D" id="1.20.1640.10">
    <property type="entry name" value="Multidrug efflux transporter AcrB transmembrane domain"/>
    <property type="match status" value="2"/>
</dbReference>
<evidence type="ECO:0000256" key="2">
    <source>
        <dbReference type="ARBA" id="ARBA00010157"/>
    </source>
</evidence>
<comment type="subcellular location">
    <subcellularLocation>
        <location evidence="1">Cell membrane</location>
        <topology evidence="1">Multi-pass membrane protein</topology>
    </subcellularLocation>
</comment>
<keyword evidence="3" id="KW-1003">Cell membrane</keyword>
<dbReference type="SUPFAM" id="SSF82866">
    <property type="entry name" value="Multidrug efflux transporter AcrB transmembrane domain"/>
    <property type="match status" value="2"/>
</dbReference>
<feature type="transmembrane region" description="Helical" evidence="7">
    <location>
        <begin position="588"/>
        <end position="612"/>
    </location>
</feature>
<dbReference type="Pfam" id="PF03176">
    <property type="entry name" value="MMPL"/>
    <property type="match status" value="2"/>
</dbReference>
<proteinExistence type="inferred from homology"/>
<sequence length="745" mass="80379">MKNVMRAVSGKWGRWIIVVAWTLAVVLLQIGLPKADELKNDALGNFSSNKPSVQAEQLIKEQFPAGAGIPALLTWHRQSGLSENDLSNMQALAKELAANPLPHQVGVVPLDQLPLPALKQQLSEDQTTFVQTILFDKNVDSKGLKDGLTALEKQTDAIFTADSHPFQAEVNDPSALSVRATGPVGIAVDATELFSSADVSLLLATVLLVLVFLLLIYRSPVLALIPLIAVGFVYEAITPLLGWMAEQGWIEFDSQSLSIMTVLLFGAGTDYCLFLITKYRSALKLTADKFAALKHAFGSSAGAIAMSGLTVVFSLLVLLMAEFGSIRRFAIPFSLAIFIMMIASLTLVPAFLALLGRASFFPFIPRTPEMEIDRAKKKGKLLPVLEPKVSLGARLGESVTRRPKQITVISTIILLICVFFATQIKYTFDTLSSFPSDSASREGFTLIADHFNAGELAPVQVIVQTDGKAAVENVRETLAGLPFVKKVSEPAAGAKDPSLQSYNVELATNPYSMEAISHIPNIRQAAEQALTGAGLPDVQDKVWIGGQTAEQFDTKETTNKDAAVIIPVIIALIALLLLAYLRSITAMLYLIATVLLSYFSALGLGWLVLHYLLGADALQGLIPLYAFVFIVALGEDYNIFMISSIWKKARHMPLKQAVKEGVAETSSVISSAGLILAGTFAVLATLPIQVLVQFGTVTAIGVLLDTFIVRPFLVPAITVLLGRHSFWPASAKLPQTSEQQAQHSS</sequence>
<name>A0A3D9Q3P2_9BACL</name>
<feature type="transmembrane region" description="Helical" evidence="7">
    <location>
        <begin position="199"/>
        <end position="217"/>
    </location>
</feature>
<feature type="domain" description="SSD" evidence="8">
    <location>
        <begin position="250"/>
        <end position="354"/>
    </location>
</feature>
<protein>
    <submittedName>
        <fullName evidence="9">RND superfamily putative drug exporter</fullName>
    </submittedName>
</protein>